<dbReference type="SUPFAM" id="SSF51971">
    <property type="entry name" value="Nucleotide-binding domain"/>
    <property type="match status" value="1"/>
</dbReference>
<name>A0A650EKD1_9HELI</name>
<dbReference type="AlphaFoldDB" id="A0A650EKD1"/>
<dbReference type="GO" id="GO:0050660">
    <property type="term" value="F:flavin adenine dinucleotide binding"/>
    <property type="evidence" value="ECO:0007669"/>
    <property type="project" value="TreeGrafter"/>
</dbReference>
<dbReference type="PANTHER" id="PTHR21197:SF0">
    <property type="entry name" value="UDP-GALACTOPYRANOSE MUTASE"/>
    <property type="match status" value="1"/>
</dbReference>
<dbReference type="PRINTS" id="PR00419">
    <property type="entry name" value="ADXRDTASE"/>
</dbReference>
<gene>
    <name evidence="1" type="ORF">Helico6505_0520</name>
</gene>
<dbReference type="InterPro" id="IPR036188">
    <property type="entry name" value="FAD/NAD-bd_sf"/>
</dbReference>
<dbReference type="GO" id="GO:0005829">
    <property type="term" value="C:cytosol"/>
    <property type="evidence" value="ECO:0007669"/>
    <property type="project" value="TreeGrafter"/>
</dbReference>
<dbReference type="PROSITE" id="PS51257">
    <property type="entry name" value="PROKAR_LIPOPROTEIN"/>
    <property type="match status" value="1"/>
</dbReference>
<dbReference type="Gene3D" id="3.50.50.60">
    <property type="entry name" value="FAD/NAD(P)-binding domain"/>
    <property type="match status" value="1"/>
</dbReference>
<organism evidence="1">
    <name type="scientific">uncultured Helicobacter sp</name>
    <dbReference type="NCBI Taxonomy" id="175537"/>
    <lineage>
        <taxon>Bacteria</taxon>
        <taxon>Pseudomonadati</taxon>
        <taxon>Campylobacterota</taxon>
        <taxon>Epsilonproteobacteria</taxon>
        <taxon>Campylobacterales</taxon>
        <taxon>Helicobacteraceae</taxon>
        <taxon>Helicobacter</taxon>
        <taxon>environmental samples</taxon>
    </lineage>
</organism>
<evidence type="ECO:0008006" key="2">
    <source>
        <dbReference type="Google" id="ProtNLM"/>
    </source>
</evidence>
<evidence type="ECO:0000313" key="1">
    <source>
        <dbReference type="EMBL" id="QGT50220.1"/>
    </source>
</evidence>
<dbReference type="PANTHER" id="PTHR21197">
    <property type="entry name" value="UDP-GALACTOPYRANOSE MUTASE"/>
    <property type="match status" value="1"/>
</dbReference>
<sequence length="140" mass="15823">MSKVIIIGAGPAGLSCARILAEKGFEVEIFESDSQVGGMSKSFELFSQIVDIGPHRFFSKDKRINDFWLSHTYGEFEQVSRLTRIFYQRKFFYYPLRGFDALFKLGVCESCLCVLSFLRAKISKAIKTDKKVTGGGAREL</sequence>
<accession>A0A650EKD1</accession>
<protein>
    <recommendedName>
        <fullName evidence="2">Amine oxidase domain-containing protein</fullName>
    </recommendedName>
</protein>
<dbReference type="Pfam" id="PF13450">
    <property type="entry name" value="NAD_binding_8"/>
    <property type="match status" value="1"/>
</dbReference>
<proteinExistence type="predicted"/>
<dbReference type="GO" id="GO:0008767">
    <property type="term" value="F:UDP-galactopyranose mutase activity"/>
    <property type="evidence" value="ECO:0007669"/>
    <property type="project" value="TreeGrafter"/>
</dbReference>
<reference evidence="1" key="1">
    <citation type="journal article" date="2020" name="J. ISSAAS">
        <title>Lactobacilli and other gastrointestinal microbiota of Peromyscus leucopus, reservoir host for agents of Lyme disease and other zoonoses in North America.</title>
        <authorList>
            <person name="Milovic A."/>
            <person name="Bassam K."/>
            <person name="Shao H."/>
            <person name="Chatzistamou I."/>
            <person name="Tufts D.M."/>
            <person name="Diuk-Wasser M."/>
            <person name="Barbour A.G."/>
        </authorList>
    </citation>
    <scope>NUCLEOTIDE SEQUENCE</scope>
    <source>
        <strain evidence="1">LL4</strain>
    </source>
</reference>
<dbReference type="EMBL" id="MN577568">
    <property type="protein sequence ID" value="QGT50220.1"/>
    <property type="molecule type" value="Genomic_DNA"/>
</dbReference>